<keyword evidence="3" id="KW-1185">Reference proteome</keyword>
<gene>
    <name evidence="2" type="ORF">DFH94DRAFT_841715</name>
</gene>
<feature type="transmembrane region" description="Helical" evidence="1">
    <location>
        <begin position="196"/>
        <end position="217"/>
    </location>
</feature>
<dbReference type="EMBL" id="WHVB01000001">
    <property type="protein sequence ID" value="KAF8487380.1"/>
    <property type="molecule type" value="Genomic_DNA"/>
</dbReference>
<sequence length="356" mass="39393">MVNYHNPVTIAQEFGTGSPIDCWEFITNLDYEWDVIRGNRPYRWTIWVYSLARVSALLAVIFNMVIFDTTTPISCQVFVTFEIFFAYLAIASSSLLIVLRVIAIWNRAKIIIAFAMVILLIDISLFIGGTIQLRSTWSPEALTCIVDDFDSTKPAVIGLLVSDIGLLLIMLIGLLRLHCEAGGSFALGRTLWRQGLIWLLFATVAEVPSAVLVILNLNASLDLITQTPTMIIVTIAATRLYRSLTNIYYSSDISHEILQGRGCAACAVSGPRVRPGPIPLNRMDVSVRTEYDQHPTPQTTCPGSYVSTDPQGRYEVHEQSEAQCKVGSAAALARTIPFVAWSFLTYIPNVTPLSEP</sequence>
<feature type="transmembrane region" description="Helical" evidence="1">
    <location>
        <begin position="155"/>
        <end position="175"/>
    </location>
</feature>
<feature type="transmembrane region" description="Helical" evidence="1">
    <location>
        <begin position="111"/>
        <end position="135"/>
    </location>
</feature>
<keyword evidence="1" id="KW-0812">Transmembrane</keyword>
<keyword evidence="1" id="KW-1133">Transmembrane helix</keyword>
<evidence type="ECO:0000256" key="1">
    <source>
        <dbReference type="SAM" id="Phobius"/>
    </source>
</evidence>
<feature type="transmembrane region" description="Helical" evidence="1">
    <location>
        <begin position="78"/>
        <end position="99"/>
    </location>
</feature>
<evidence type="ECO:0000313" key="3">
    <source>
        <dbReference type="Proteomes" id="UP000759537"/>
    </source>
</evidence>
<proteinExistence type="predicted"/>
<organism evidence="2 3">
    <name type="scientific">Russula ochroleuca</name>
    <dbReference type="NCBI Taxonomy" id="152965"/>
    <lineage>
        <taxon>Eukaryota</taxon>
        <taxon>Fungi</taxon>
        <taxon>Dikarya</taxon>
        <taxon>Basidiomycota</taxon>
        <taxon>Agaricomycotina</taxon>
        <taxon>Agaricomycetes</taxon>
        <taxon>Russulales</taxon>
        <taxon>Russulaceae</taxon>
        <taxon>Russula</taxon>
    </lineage>
</organism>
<protein>
    <submittedName>
        <fullName evidence="2">Uncharacterized protein</fullName>
    </submittedName>
</protein>
<dbReference type="Proteomes" id="UP000759537">
    <property type="component" value="Unassembled WGS sequence"/>
</dbReference>
<feature type="transmembrane region" description="Helical" evidence="1">
    <location>
        <begin position="46"/>
        <end position="66"/>
    </location>
</feature>
<keyword evidence="1" id="KW-0472">Membrane</keyword>
<dbReference type="AlphaFoldDB" id="A0A9P5N6J2"/>
<name>A0A9P5N6J2_9AGAM</name>
<evidence type="ECO:0000313" key="2">
    <source>
        <dbReference type="EMBL" id="KAF8487380.1"/>
    </source>
</evidence>
<reference evidence="2" key="1">
    <citation type="submission" date="2019-10" db="EMBL/GenBank/DDBJ databases">
        <authorList>
            <consortium name="DOE Joint Genome Institute"/>
            <person name="Kuo A."/>
            <person name="Miyauchi S."/>
            <person name="Kiss E."/>
            <person name="Drula E."/>
            <person name="Kohler A."/>
            <person name="Sanchez-Garcia M."/>
            <person name="Andreopoulos B."/>
            <person name="Barry K.W."/>
            <person name="Bonito G."/>
            <person name="Buee M."/>
            <person name="Carver A."/>
            <person name="Chen C."/>
            <person name="Cichocki N."/>
            <person name="Clum A."/>
            <person name="Culley D."/>
            <person name="Crous P.W."/>
            <person name="Fauchery L."/>
            <person name="Girlanda M."/>
            <person name="Hayes R."/>
            <person name="Keri Z."/>
            <person name="LaButti K."/>
            <person name="Lipzen A."/>
            <person name="Lombard V."/>
            <person name="Magnuson J."/>
            <person name="Maillard F."/>
            <person name="Morin E."/>
            <person name="Murat C."/>
            <person name="Nolan M."/>
            <person name="Ohm R."/>
            <person name="Pangilinan J."/>
            <person name="Pereira M."/>
            <person name="Perotto S."/>
            <person name="Peter M."/>
            <person name="Riley R."/>
            <person name="Sitrit Y."/>
            <person name="Stielow B."/>
            <person name="Szollosi G."/>
            <person name="Zifcakova L."/>
            <person name="Stursova M."/>
            <person name="Spatafora J.W."/>
            <person name="Tedersoo L."/>
            <person name="Vaario L.-M."/>
            <person name="Yamada A."/>
            <person name="Yan M."/>
            <person name="Wang P."/>
            <person name="Xu J."/>
            <person name="Bruns T."/>
            <person name="Baldrian P."/>
            <person name="Vilgalys R."/>
            <person name="Henrissat B."/>
            <person name="Grigoriev I.V."/>
            <person name="Hibbett D."/>
            <person name="Nagy L.G."/>
            <person name="Martin F.M."/>
        </authorList>
    </citation>
    <scope>NUCLEOTIDE SEQUENCE</scope>
    <source>
        <strain evidence="2">Prilba</strain>
    </source>
</reference>
<reference evidence="2" key="2">
    <citation type="journal article" date="2020" name="Nat. Commun.">
        <title>Large-scale genome sequencing of mycorrhizal fungi provides insights into the early evolution of symbiotic traits.</title>
        <authorList>
            <person name="Miyauchi S."/>
            <person name="Kiss E."/>
            <person name="Kuo A."/>
            <person name="Drula E."/>
            <person name="Kohler A."/>
            <person name="Sanchez-Garcia M."/>
            <person name="Morin E."/>
            <person name="Andreopoulos B."/>
            <person name="Barry K.W."/>
            <person name="Bonito G."/>
            <person name="Buee M."/>
            <person name="Carver A."/>
            <person name="Chen C."/>
            <person name="Cichocki N."/>
            <person name="Clum A."/>
            <person name="Culley D."/>
            <person name="Crous P.W."/>
            <person name="Fauchery L."/>
            <person name="Girlanda M."/>
            <person name="Hayes R.D."/>
            <person name="Keri Z."/>
            <person name="LaButti K."/>
            <person name="Lipzen A."/>
            <person name="Lombard V."/>
            <person name="Magnuson J."/>
            <person name="Maillard F."/>
            <person name="Murat C."/>
            <person name="Nolan M."/>
            <person name="Ohm R.A."/>
            <person name="Pangilinan J."/>
            <person name="Pereira M.F."/>
            <person name="Perotto S."/>
            <person name="Peter M."/>
            <person name="Pfister S."/>
            <person name="Riley R."/>
            <person name="Sitrit Y."/>
            <person name="Stielow J.B."/>
            <person name="Szollosi G."/>
            <person name="Zifcakova L."/>
            <person name="Stursova M."/>
            <person name="Spatafora J.W."/>
            <person name="Tedersoo L."/>
            <person name="Vaario L.M."/>
            <person name="Yamada A."/>
            <person name="Yan M."/>
            <person name="Wang P."/>
            <person name="Xu J."/>
            <person name="Bruns T."/>
            <person name="Baldrian P."/>
            <person name="Vilgalys R."/>
            <person name="Dunand C."/>
            <person name="Henrissat B."/>
            <person name="Grigoriev I.V."/>
            <person name="Hibbett D."/>
            <person name="Nagy L.G."/>
            <person name="Martin F.M."/>
        </authorList>
    </citation>
    <scope>NUCLEOTIDE SEQUENCE</scope>
    <source>
        <strain evidence="2">Prilba</strain>
    </source>
</reference>
<comment type="caution">
    <text evidence="2">The sequence shown here is derived from an EMBL/GenBank/DDBJ whole genome shotgun (WGS) entry which is preliminary data.</text>
</comment>
<dbReference type="OrthoDB" id="3197626at2759"/>
<accession>A0A9P5N6J2</accession>